<dbReference type="InterPro" id="IPR027417">
    <property type="entry name" value="P-loop_NTPase"/>
</dbReference>
<protein>
    <recommendedName>
        <fullName evidence="2">RNA helicase</fullName>
        <ecNumber evidence="2">3.6.4.13</ecNumber>
    </recommendedName>
</protein>
<dbReference type="SMART" id="SM00490">
    <property type="entry name" value="HELICc"/>
    <property type="match status" value="1"/>
</dbReference>
<feature type="domain" description="Helicase C-terminal" evidence="9">
    <location>
        <begin position="257"/>
        <end position="437"/>
    </location>
</feature>
<reference evidence="10" key="1">
    <citation type="submission" date="2023-03" db="EMBL/GenBank/DDBJ databases">
        <title>Mating type loci evolution in Malassezia.</title>
        <authorList>
            <person name="Coelho M.A."/>
        </authorList>
    </citation>
    <scope>NUCLEOTIDE SEQUENCE</scope>
    <source>
        <strain evidence="10">CBS 14135</strain>
    </source>
</reference>
<dbReference type="EC" id="3.6.4.13" evidence="2"/>
<evidence type="ECO:0000259" key="8">
    <source>
        <dbReference type="PROSITE" id="PS51192"/>
    </source>
</evidence>
<dbReference type="InterPro" id="IPR001650">
    <property type="entry name" value="Helicase_C-like"/>
</dbReference>
<comment type="catalytic activity">
    <reaction evidence="7">
        <text>ATP + H2O = ADP + phosphate + H(+)</text>
        <dbReference type="Rhea" id="RHEA:13065"/>
        <dbReference type="ChEBI" id="CHEBI:15377"/>
        <dbReference type="ChEBI" id="CHEBI:15378"/>
        <dbReference type="ChEBI" id="CHEBI:30616"/>
        <dbReference type="ChEBI" id="CHEBI:43474"/>
        <dbReference type="ChEBI" id="CHEBI:456216"/>
        <dbReference type="EC" id="3.6.4.13"/>
    </reaction>
</comment>
<dbReference type="Pfam" id="PF00271">
    <property type="entry name" value="Helicase_C"/>
    <property type="match status" value="1"/>
</dbReference>
<dbReference type="Pfam" id="PF21010">
    <property type="entry name" value="HA2_C"/>
    <property type="match status" value="1"/>
</dbReference>
<gene>
    <name evidence="10" type="primary">prh1</name>
    <name evidence="10" type="ORF">MBRA1_001803</name>
</gene>
<dbReference type="InterPro" id="IPR007502">
    <property type="entry name" value="Helicase-assoc_dom"/>
</dbReference>
<evidence type="ECO:0000256" key="5">
    <source>
        <dbReference type="ARBA" id="ARBA00022806"/>
    </source>
</evidence>
<keyword evidence="11" id="KW-1185">Reference proteome</keyword>
<dbReference type="InterPro" id="IPR014001">
    <property type="entry name" value="Helicase_ATP-bd"/>
</dbReference>
<dbReference type="Gene3D" id="3.40.50.300">
    <property type="entry name" value="P-loop containing nucleotide triphosphate hydrolases"/>
    <property type="match status" value="2"/>
</dbReference>
<evidence type="ECO:0000256" key="2">
    <source>
        <dbReference type="ARBA" id="ARBA00012552"/>
    </source>
</evidence>
<dbReference type="InterPro" id="IPR011709">
    <property type="entry name" value="DEAD-box_helicase_OB_fold"/>
</dbReference>
<evidence type="ECO:0000313" key="11">
    <source>
        <dbReference type="Proteomes" id="UP001216638"/>
    </source>
</evidence>
<dbReference type="InterPro" id="IPR002464">
    <property type="entry name" value="DNA/RNA_helicase_DEAH_CS"/>
</dbReference>
<dbReference type="GO" id="GO:0000462">
    <property type="term" value="P:maturation of SSU-rRNA from tricistronic rRNA transcript (SSU-rRNA, 5.8S rRNA, LSU-rRNA)"/>
    <property type="evidence" value="ECO:0007669"/>
    <property type="project" value="TreeGrafter"/>
</dbReference>
<dbReference type="SMART" id="SM00487">
    <property type="entry name" value="DEXDc"/>
    <property type="match status" value="1"/>
</dbReference>
<dbReference type="SMART" id="SM00847">
    <property type="entry name" value="HA2"/>
    <property type="match status" value="1"/>
</dbReference>
<dbReference type="CDD" id="cd18791">
    <property type="entry name" value="SF2_C_RHA"/>
    <property type="match status" value="1"/>
</dbReference>
<accession>A0AAF0DUQ8</accession>
<evidence type="ECO:0000256" key="6">
    <source>
        <dbReference type="ARBA" id="ARBA00022840"/>
    </source>
</evidence>
<sequence>MGSSGARVGEALPVAAGRATIVQRIREHDTVILVGETGSGKTTQVPQFLFDAGILDAHRKTMIGITQPRRVAATSLARRVASEMGCADPATLAPKHTSEKPEHVGYAVRFDDRTNRNTRIKFLTDGMLIREILGPIELPSASEPNKLRGKGALLKRYGILIIDEAHERSLRTDLVLGLVREIQRERRRRVDAGEPGALPLKVVIMSATIDAERFARFFATEQAPDVPILYVAGRQHAVRLFHTEASCEDWTDAAVRAVMQIHVTKPLGDVLVFATGQEEIESLAQSLQLFASQLDAWADAEGRTDVPGLLVRPLYAALGPAASAAVFAPTPAHTRKVVLATNIAETSITIPGVRYVVDSGLVKEKVFSPQTGVETLQVLPISQSSSVQRAGRAGREAPGECYRLYTKEAYGTLAKAPVPEIHRTELSGAALQLYALGLDPFTFGWLDPPDSALLQEAALHLAELGAIHGEAAGGGGKVVRLTPLGRQLALLPIVPSYARLLVAAAEQGPVVARQARDLVSVLSADRGVFVEPHDAERREAAERARDVFVDASGDHATLLNALYGYLAARAHAHGAHAGGGASAGARHELRMWCQTHGVHERTMRNVLAIRKQLMRICQQHGLKCDDEARGGAAARDVPRVDDDEDADTDVLIVTRGGGGAGTSAGTAGTEDYTALLQCLGQGRLSNTALRQPDGTFRRIAGGLSFKLHPSCTLHPARHGARGTSAASVQAIVFEELVLTTQAFARTVSKIEPAWLQALVNTRATSS</sequence>
<dbReference type="EMBL" id="CP119952">
    <property type="protein sequence ID" value="WFC95156.1"/>
    <property type="molecule type" value="Genomic_DNA"/>
</dbReference>
<dbReference type="PROSITE" id="PS00690">
    <property type="entry name" value="DEAH_ATP_HELICASE"/>
    <property type="match status" value="1"/>
</dbReference>
<dbReference type="Pfam" id="PF00270">
    <property type="entry name" value="DEAD"/>
    <property type="match status" value="1"/>
</dbReference>
<dbReference type="InterPro" id="IPR011545">
    <property type="entry name" value="DEAD/DEAH_box_helicase_dom"/>
</dbReference>
<dbReference type="GO" id="GO:0016787">
    <property type="term" value="F:hydrolase activity"/>
    <property type="evidence" value="ECO:0007669"/>
    <property type="project" value="UniProtKB-KW"/>
</dbReference>
<dbReference type="Proteomes" id="UP001216638">
    <property type="component" value="Chromosome 2"/>
</dbReference>
<dbReference type="GO" id="GO:0003724">
    <property type="term" value="F:RNA helicase activity"/>
    <property type="evidence" value="ECO:0007669"/>
    <property type="project" value="UniProtKB-EC"/>
</dbReference>
<keyword evidence="3" id="KW-0547">Nucleotide-binding</keyword>
<evidence type="ECO:0000256" key="7">
    <source>
        <dbReference type="ARBA" id="ARBA00047984"/>
    </source>
</evidence>
<dbReference type="PROSITE" id="PS51192">
    <property type="entry name" value="HELICASE_ATP_BIND_1"/>
    <property type="match status" value="1"/>
</dbReference>
<dbReference type="AlphaFoldDB" id="A0AAF0DUQ8"/>
<dbReference type="GO" id="GO:1990904">
    <property type="term" value="C:ribonucleoprotein complex"/>
    <property type="evidence" value="ECO:0007669"/>
    <property type="project" value="UniProtKB-ARBA"/>
</dbReference>
<dbReference type="FunFam" id="3.40.50.300:FF:000145">
    <property type="entry name" value="probable ATP-dependent RNA helicase DHX40"/>
    <property type="match status" value="1"/>
</dbReference>
<evidence type="ECO:0000256" key="4">
    <source>
        <dbReference type="ARBA" id="ARBA00022801"/>
    </source>
</evidence>
<dbReference type="Gene3D" id="1.20.120.1080">
    <property type="match status" value="1"/>
</dbReference>
<keyword evidence="4 10" id="KW-0378">Hydrolase</keyword>
<feature type="domain" description="Helicase ATP-binding" evidence="8">
    <location>
        <begin position="22"/>
        <end position="227"/>
    </location>
</feature>
<evidence type="ECO:0000256" key="3">
    <source>
        <dbReference type="ARBA" id="ARBA00022741"/>
    </source>
</evidence>
<evidence type="ECO:0000313" key="10">
    <source>
        <dbReference type="EMBL" id="WFC95156.1"/>
    </source>
</evidence>
<dbReference type="GO" id="GO:0005524">
    <property type="term" value="F:ATP binding"/>
    <property type="evidence" value="ECO:0007669"/>
    <property type="project" value="UniProtKB-KW"/>
</dbReference>
<name>A0AAF0DUQ8_9BASI</name>
<dbReference type="GO" id="GO:0003723">
    <property type="term" value="F:RNA binding"/>
    <property type="evidence" value="ECO:0007669"/>
    <property type="project" value="TreeGrafter"/>
</dbReference>
<dbReference type="Pfam" id="PF07717">
    <property type="entry name" value="OB_NTP_bind"/>
    <property type="match status" value="1"/>
</dbReference>
<evidence type="ECO:0000256" key="1">
    <source>
        <dbReference type="ARBA" id="ARBA00008792"/>
    </source>
</evidence>
<dbReference type="PANTHER" id="PTHR18934:SF99">
    <property type="entry name" value="ATP-DEPENDENT RNA HELICASE DHX37-RELATED"/>
    <property type="match status" value="1"/>
</dbReference>
<dbReference type="PANTHER" id="PTHR18934">
    <property type="entry name" value="ATP-DEPENDENT RNA HELICASE"/>
    <property type="match status" value="1"/>
</dbReference>
<dbReference type="GO" id="GO:0005730">
    <property type="term" value="C:nucleolus"/>
    <property type="evidence" value="ECO:0007669"/>
    <property type="project" value="TreeGrafter"/>
</dbReference>
<evidence type="ECO:0000259" key="9">
    <source>
        <dbReference type="PROSITE" id="PS51194"/>
    </source>
</evidence>
<proteinExistence type="inferred from homology"/>
<keyword evidence="5 10" id="KW-0347">Helicase</keyword>
<organism evidence="10 11">
    <name type="scientific">Malassezia brasiliensis</name>
    <dbReference type="NCBI Taxonomy" id="1821822"/>
    <lineage>
        <taxon>Eukaryota</taxon>
        <taxon>Fungi</taxon>
        <taxon>Dikarya</taxon>
        <taxon>Basidiomycota</taxon>
        <taxon>Ustilaginomycotina</taxon>
        <taxon>Malasseziomycetes</taxon>
        <taxon>Malasseziales</taxon>
        <taxon>Malasseziaceae</taxon>
        <taxon>Malassezia</taxon>
    </lineage>
</organism>
<comment type="similarity">
    <text evidence="1">Belongs to the DEAD box helicase family. DEAH subfamily.</text>
</comment>
<dbReference type="PROSITE" id="PS51194">
    <property type="entry name" value="HELICASE_CTER"/>
    <property type="match status" value="1"/>
</dbReference>
<keyword evidence="6" id="KW-0067">ATP-binding</keyword>
<dbReference type="SUPFAM" id="SSF52540">
    <property type="entry name" value="P-loop containing nucleoside triphosphate hydrolases"/>
    <property type="match status" value="1"/>
</dbReference>